<dbReference type="CDD" id="cd17324">
    <property type="entry name" value="MFS_NepI_like"/>
    <property type="match status" value="1"/>
</dbReference>
<sequence>MIVGVLPDIAKEFHASLSSLGYIVTLFALVYAISTPIITSLAHHFKRHQLLFVLIMIFLLGNTWTAMSSNYYSLLFSRIVTACTAGTIISIVLIFGNFIAPINKRASLLSWIFAGFSIASVVGVPLGTMISTYFSWHMSFWLISILTVICLLLLIGLVPRNTDLKRKNTTEKSNQFALIADRRILYSVIFVVMVCAAQYTYYTYIRPLITNEMHFSYSWLNWLLLGLGLASIIGNKVGGVIADKGGMKLLPYIYSGMTLTLILLSVFIHFSWLAYVLAFLLSSFISAYGASTQVFFLDVASQDYPQSLDLASSLNSIFANVGISLGSFTAAQVAGVTSITTTGYAGAVYSLIGVICLVVVNKTLKK</sequence>
<feature type="domain" description="Major facilitator superfamily (MFS) profile" evidence="8">
    <location>
        <begin position="1"/>
        <end position="365"/>
    </location>
</feature>
<protein>
    <submittedName>
        <fullName evidence="9">Major facilitator superfamily MFS_1 transporter</fullName>
    </submittedName>
</protein>
<dbReference type="Pfam" id="PF07690">
    <property type="entry name" value="MFS_1"/>
    <property type="match status" value="1"/>
</dbReference>
<dbReference type="PANTHER" id="PTHR43124:SF3">
    <property type="entry name" value="CHLORAMPHENICOL EFFLUX PUMP RV0191"/>
    <property type="match status" value="1"/>
</dbReference>
<dbReference type="STRING" id="1423790.BN53_00275"/>
<dbReference type="GO" id="GO:0005886">
    <property type="term" value="C:plasma membrane"/>
    <property type="evidence" value="ECO:0007669"/>
    <property type="project" value="UniProtKB-SubCell"/>
</dbReference>
<evidence type="ECO:0000256" key="5">
    <source>
        <dbReference type="ARBA" id="ARBA00022989"/>
    </source>
</evidence>
<dbReference type="InterPro" id="IPR036259">
    <property type="entry name" value="MFS_trans_sf"/>
</dbReference>
<dbReference type="eggNOG" id="COG2814">
    <property type="taxonomic scope" value="Bacteria"/>
</dbReference>
<dbReference type="GO" id="GO:0022857">
    <property type="term" value="F:transmembrane transporter activity"/>
    <property type="evidence" value="ECO:0007669"/>
    <property type="project" value="InterPro"/>
</dbReference>
<feature type="transmembrane region" description="Helical" evidence="7">
    <location>
        <begin position="249"/>
        <end position="268"/>
    </location>
</feature>
<organism evidence="9 10">
    <name type="scientific">Lactobacillus pasteurii DSM 23907 = CRBIP 24.76</name>
    <dbReference type="NCBI Taxonomy" id="1423790"/>
    <lineage>
        <taxon>Bacteria</taxon>
        <taxon>Bacillati</taxon>
        <taxon>Bacillota</taxon>
        <taxon>Bacilli</taxon>
        <taxon>Lactobacillales</taxon>
        <taxon>Lactobacillaceae</taxon>
        <taxon>Lactobacillus</taxon>
    </lineage>
</organism>
<reference evidence="9 10" key="1">
    <citation type="submission" date="2012-06" db="EMBL/GenBank/DDBJ databases">
        <title>Draft Genome Sequence of Lactobacillus pasteurii CRBIP 24.76T.</title>
        <authorList>
            <person name="Cousin S."/>
            <person name="Bouchier C."/>
            <person name="Loux V."/>
            <person name="Ma L."/>
            <person name="Creno S."/>
            <person name="Bizet C."/>
            <person name="Clermont D."/>
        </authorList>
    </citation>
    <scope>NUCLEOTIDE SEQUENCE [LARGE SCALE GENOMIC DNA]</scope>
    <source>
        <strain evidence="10">CRBIP 24.76T</strain>
    </source>
</reference>
<dbReference type="InterPro" id="IPR020846">
    <property type="entry name" value="MFS_dom"/>
</dbReference>
<dbReference type="PANTHER" id="PTHR43124">
    <property type="entry name" value="PURINE EFFLUX PUMP PBUE"/>
    <property type="match status" value="1"/>
</dbReference>
<evidence type="ECO:0000256" key="4">
    <source>
        <dbReference type="ARBA" id="ARBA00022692"/>
    </source>
</evidence>
<name>I7IYK6_9LACO</name>
<feature type="transmembrane region" description="Helical" evidence="7">
    <location>
        <begin position="20"/>
        <end position="38"/>
    </location>
</feature>
<dbReference type="SUPFAM" id="SSF103473">
    <property type="entry name" value="MFS general substrate transporter"/>
    <property type="match status" value="1"/>
</dbReference>
<feature type="transmembrane region" description="Helical" evidence="7">
    <location>
        <begin position="184"/>
        <end position="202"/>
    </location>
</feature>
<evidence type="ECO:0000256" key="7">
    <source>
        <dbReference type="SAM" id="Phobius"/>
    </source>
</evidence>
<feature type="transmembrane region" description="Helical" evidence="7">
    <location>
        <begin position="140"/>
        <end position="158"/>
    </location>
</feature>
<proteinExistence type="predicted"/>
<dbReference type="Gene3D" id="1.20.1250.20">
    <property type="entry name" value="MFS general substrate transporter like domains"/>
    <property type="match status" value="1"/>
</dbReference>
<feature type="transmembrane region" description="Helical" evidence="7">
    <location>
        <begin position="274"/>
        <end position="297"/>
    </location>
</feature>
<evidence type="ECO:0000256" key="2">
    <source>
        <dbReference type="ARBA" id="ARBA00022448"/>
    </source>
</evidence>
<dbReference type="InterPro" id="IPR050189">
    <property type="entry name" value="MFS_Efflux_Transporters"/>
</dbReference>
<keyword evidence="5 7" id="KW-1133">Transmembrane helix</keyword>
<keyword evidence="3" id="KW-1003">Cell membrane</keyword>
<feature type="transmembrane region" description="Helical" evidence="7">
    <location>
        <begin position="111"/>
        <end position="134"/>
    </location>
</feature>
<evidence type="ECO:0000313" key="10">
    <source>
        <dbReference type="Proteomes" id="UP000009311"/>
    </source>
</evidence>
<evidence type="ECO:0000259" key="8">
    <source>
        <dbReference type="PROSITE" id="PS50850"/>
    </source>
</evidence>
<feature type="transmembrane region" description="Helical" evidence="7">
    <location>
        <begin position="342"/>
        <end position="360"/>
    </location>
</feature>
<feature type="transmembrane region" description="Helical" evidence="7">
    <location>
        <begin position="317"/>
        <end position="336"/>
    </location>
</feature>
<comment type="subcellular location">
    <subcellularLocation>
        <location evidence="1">Cell membrane</location>
        <topology evidence="1">Multi-pass membrane protein</topology>
    </subcellularLocation>
</comment>
<feature type="transmembrane region" description="Helical" evidence="7">
    <location>
        <begin position="79"/>
        <end position="99"/>
    </location>
</feature>
<feature type="transmembrane region" description="Helical" evidence="7">
    <location>
        <begin position="50"/>
        <end position="67"/>
    </location>
</feature>
<keyword evidence="2" id="KW-0813">Transport</keyword>
<gene>
    <name evidence="9" type="ORF">BN53_00275</name>
</gene>
<dbReference type="Proteomes" id="UP000009311">
    <property type="component" value="Unassembled WGS sequence"/>
</dbReference>
<keyword evidence="6 7" id="KW-0472">Membrane</keyword>
<dbReference type="AlphaFoldDB" id="I7IYK6"/>
<feature type="transmembrane region" description="Helical" evidence="7">
    <location>
        <begin position="222"/>
        <end position="242"/>
    </location>
</feature>
<keyword evidence="10" id="KW-1185">Reference proteome</keyword>
<comment type="caution">
    <text evidence="9">The sequence shown here is derived from an EMBL/GenBank/DDBJ whole genome shotgun (WGS) entry which is preliminary data.</text>
</comment>
<accession>I7IYK6</accession>
<dbReference type="PROSITE" id="PS50850">
    <property type="entry name" value="MFS"/>
    <property type="match status" value="1"/>
</dbReference>
<dbReference type="InterPro" id="IPR011701">
    <property type="entry name" value="MFS"/>
</dbReference>
<keyword evidence="4 7" id="KW-0812">Transmembrane</keyword>
<evidence type="ECO:0000256" key="1">
    <source>
        <dbReference type="ARBA" id="ARBA00004651"/>
    </source>
</evidence>
<dbReference type="EMBL" id="CAKD01000005">
    <property type="protein sequence ID" value="CCI84557.1"/>
    <property type="molecule type" value="Genomic_DNA"/>
</dbReference>
<evidence type="ECO:0000313" key="9">
    <source>
        <dbReference type="EMBL" id="CCI84557.1"/>
    </source>
</evidence>
<evidence type="ECO:0000256" key="6">
    <source>
        <dbReference type="ARBA" id="ARBA00023136"/>
    </source>
</evidence>
<evidence type="ECO:0000256" key="3">
    <source>
        <dbReference type="ARBA" id="ARBA00022475"/>
    </source>
</evidence>